<feature type="transmembrane region" description="Helical" evidence="1">
    <location>
        <begin position="204"/>
        <end position="228"/>
    </location>
</feature>
<dbReference type="PANTHER" id="PTHR32251:SF17">
    <property type="entry name" value="STEROID 5-ALPHA REDUCTASE C-TERMINAL DOMAIN-CONTAINING PROTEIN"/>
    <property type="match status" value="1"/>
</dbReference>
<dbReference type="AlphaFoldDB" id="A0A517VAN5"/>
<dbReference type="EMBL" id="CP036343">
    <property type="protein sequence ID" value="QDT90074.1"/>
    <property type="molecule type" value="Genomic_DNA"/>
</dbReference>
<keyword evidence="1" id="KW-0472">Membrane</keyword>
<evidence type="ECO:0000256" key="1">
    <source>
        <dbReference type="SAM" id="Phobius"/>
    </source>
</evidence>
<feature type="transmembrane region" description="Helical" evidence="1">
    <location>
        <begin position="118"/>
        <end position="138"/>
    </location>
</feature>
<name>A0A517VAN5_9PLAN</name>
<dbReference type="InterPro" id="IPR010721">
    <property type="entry name" value="UstE-like"/>
</dbReference>
<dbReference type="PROSITE" id="PS50244">
    <property type="entry name" value="S5A_REDUCTASE"/>
    <property type="match status" value="1"/>
</dbReference>
<dbReference type="KEGG" id="gax:Pan161_17190"/>
<evidence type="ECO:0000313" key="2">
    <source>
        <dbReference type="EMBL" id="QDT90074.1"/>
    </source>
</evidence>
<feature type="transmembrane region" description="Helical" evidence="1">
    <location>
        <begin position="145"/>
        <end position="166"/>
    </location>
</feature>
<reference evidence="2 3" key="1">
    <citation type="submission" date="2019-02" db="EMBL/GenBank/DDBJ databases">
        <title>Deep-cultivation of Planctomycetes and their phenomic and genomic characterization uncovers novel biology.</title>
        <authorList>
            <person name="Wiegand S."/>
            <person name="Jogler M."/>
            <person name="Boedeker C."/>
            <person name="Pinto D."/>
            <person name="Vollmers J."/>
            <person name="Rivas-Marin E."/>
            <person name="Kohn T."/>
            <person name="Peeters S.H."/>
            <person name="Heuer A."/>
            <person name="Rast P."/>
            <person name="Oberbeckmann S."/>
            <person name="Bunk B."/>
            <person name="Jeske O."/>
            <person name="Meyerdierks A."/>
            <person name="Storesund J.E."/>
            <person name="Kallscheuer N."/>
            <person name="Luecker S."/>
            <person name="Lage O.M."/>
            <person name="Pohl T."/>
            <person name="Merkel B.J."/>
            <person name="Hornburger P."/>
            <person name="Mueller R.-W."/>
            <person name="Bruemmer F."/>
            <person name="Labrenz M."/>
            <person name="Spormann A.M."/>
            <person name="Op den Camp H."/>
            <person name="Overmann J."/>
            <person name="Amann R."/>
            <person name="Jetten M.S.M."/>
            <person name="Mascher T."/>
            <person name="Medema M.H."/>
            <person name="Devos D.P."/>
            <person name="Kaster A.-K."/>
            <person name="Ovreas L."/>
            <person name="Rohde M."/>
            <person name="Galperin M.Y."/>
            <person name="Jogler C."/>
        </authorList>
    </citation>
    <scope>NUCLEOTIDE SEQUENCE [LARGE SCALE GENOMIC DNA]</scope>
    <source>
        <strain evidence="2 3">Pan161</strain>
    </source>
</reference>
<dbReference type="Gene3D" id="1.20.120.1630">
    <property type="match status" value="1"/>
</dbReference>
<feature type="transmembrane region" description="Helical" evidence="1">
    <location>
        <begin position="41"/>
        <end position="60"/>
    </location>
</feature>
<keyword evidence="3" id="KW-1185">Reference proteome</keyword>
<proteinExistence type="predicted"/>
<dbReference type="GO" id="GO:0016020">
    <property type="term" value="C:membrane"/>
    <property type="evidence" value="ECO:0007669"/>
    <property type="project" value="TreeGrafter"/>
</dbReference>
<feature type="transmembrane region" description="Helical" evidence="1">
    <location>
        <begin position="72"/>
        <end position="91"/>
    </location>
</feature>
<accession>A0A517VAN5</accession>
<dbReference type="Pfam" id="PF06966">
    <property type="entry name" value="DUF1295"/>
    <property type="match status" value="1"/>
</dbReference>
<gene>
    <name evidence="2" type="ORF">Pan161_17190</name>
</gene>
<organism evidence="2 3">
    <name type="scientific">Gimesia algae</name>
    <dbReference type="NCBI Taxonomy" id="2527971"/>
    <lineage>
        <taxon>Bacteria</taxon>
        <taxon>Pseudomonadati</taxon>
        <taxon>Planctomycetota</taxon>
        <taxon>Planctomycetia</taxon>
        <taxon>Planctomycetales</taxon>
        <taxon>Planctomycetaceae</taxon>
        <taxon>Gimesia</taxon>
    </lineage>
</organism>
<dbReference type="PANTHER" id="PTHR32251">
    <property type="entry name" value="3-OXO-5-ALPHA-STEROID 4-DEHYDROGENASE"/>
    <property type="match status" value="1"/>
</dbReference>
<evidence type="ECO:0000313" key="3">
    <source>
        <dbReference type="Proteomes" id="UP000316855"/>
    </source>
</evidence>
<keyword evidence="1" id="KW-1133">Transmembrane helix</keyword>
<dbReference type="Proteomes" id="UP000316855">
    <property type="component" value="Chromosome"/>
</dbReference>
<keyword evidence="1" id="KW-0812">Transmembrane</keyword>
<feature type="transmembrane region" description="Helical" evidence="1">
    <location>
        <begin position="12"/>
        <end position="35"/>
    </location>
</feature>
<protein>
    <submittedName>
        <fullName evidence="2">3-oxo-5-alpha-steroid 4-dehydrogenase</fullName>
    </submittedName>
</protein>
<sequence length="274" mass="31234">MSCTRTGGLRVNLWLMMLFGWLTMSAVMVFLWLLQRKIGDAGIVDVAWGMGVGLLTLFFAWGRDDGDMTRRIVLAVLAMLWALRLSGYVLWRVLTMPEDGRYQTLKANWGSAAQSRMFWFYQLQAVGSLLFALPMLIAAGGKSPFGLVDVMGVLIWLIAIAGELIADRQLSRFRANPDHKGQVCREGLWNYSRHPNYFFEWLQWWAYVCLALSAPWGWLTLLGPILMLHFIVNVTGIPPTEAQALKSRGDAYREYQQTTSPFFPWPPRTKQMTT</sequence>